<gene>
    <name evidence="2" type="ORF">jhhlp_000792</name>
</gene>
<proteinExistence type="predicted"/>
<evidence type="ECO:0000256" key="1">
    <source>
        <dbReference type="SAM" id="MobiDB-lite"/>
    </source>
</evidence>
<organism evidence="2 3">
    <name type="scientific">Lomentospora prolificans</name>
    <dbReference type="NCBI Taxonomy" id="41688"/>
    <lineage>
        <taxon>Eukaryota</taxon>
        <taxon>Fungi</taxon>
        <taxon>Dikarya</taxon>
        <taxon>Ascomycota</taxon>
        <taxon>Pezizomycotina</taxon>
        <taxon>Sordariomycetes</taxon>
        <taxon>Hypocreomycetidae</taxon>
        <taxon>Microascales</taxon>
        <taxon>Microascaceae</taxon>
        <taxon>Lomentospora</taxon>
    </lineage>
</organism>
<dbReference type="AlphaFoldDB" id="A0A2N3NJI5"/>
<dbReference type="Proteomes" id="UP000233524">
    <property type="component" value="Unassembled WGS sequence"/>
</dbReference>
<name>A0A2N3NJI5_9PEZI</name>
<accession>A0A2N3NJI5</accession>
<keyword evidence="3" id="KW-1185">Reference proteome</keyword>
<evidence type="ECO:0000313" key="3">
    <source>
        <dbReference type="Proteomes" id="UP000233524"/>
    </source>
</evidence>
<feature type="region of interest" description="Disordered" evidence="1">
    <location>
        <begin position="120"/>
        <end position="149"/>
    </location>
</feature>
<protein>
    <submittedName>
        <fullName evidence="2">Uncharacterized protein</fullName>
    </submittedName>
</protein>
<comment type="caution">
    <text evidence="2">The sequence shown here is derived from an EMBL/GenBank/DDBJ whole genome shotgun (WGS) entry which is preliminary data.</text>
</comment>
<evidence type="ECO:0000313" key="2">
    <source>
        <dbReference type="EMBL" id="PKS12584.1"/>
    </source>
</evidence>
<dbReference type="OrthoDB" id="4590399at2759"/>
<feature type="compositionally biased region" description="Low complexity" evidence="1">
    <location>
        <begin position="120"/>
        <end position="131"/>
    </location>
</feature>
<dbReference type="EMBL" id="NLAX01000003">
    <property type="protein sequence ID" value="PKS12584.1"/>
    <property type="molecule type" value="Genomic_DNA"/>
</dbReference>
<sequence>MIKRPDEPEYPDGHALFLDVDRDTVIPMYAIVQYRPTEWLIEVRYDGGGETAVYSFKSKDGALRFQSLVTGYNVSASFEGVHVALIHIPNDGGLKIFNKLKSMGEFAEIAQLQLWQKKSSLSTSGPSSRQSVASDPRRPSTFRTLPSAGDAVSLQTDPITRQDVYVSDAIAPPVLVAFMRGKDGRATMLKINVSDMLVKMTEDLLHLSKPTGRFMATRVSVRQDELAAWNICRLGALASEKEHDFLDCTYLTLTPTRIEDLGALENRILNIQYEHAQIEAGRSHARRTAQNNRRPSLPTPPESPESGSDRARSFVGLPTLPSIPSLDAMVTQGITRAQLDGTPVMAELEGSLTERPRRGLRRLLSFQAGSN</sequence>
<dbReference type="VEuPathDB" id="FungiDB:jhhlp_000792"/>
<feature type="region of interest" description="Disordered" evidence="1">
    <location>
        <begin position="280"/>
        <end position="314"/>
    </location>
</feature>
<reference evidence="2 3" key="1">
    <citation type="journal article" date="2017" name="G3 (Bethesda)">
        <title>First Draft Genome Sequence of the Pathogenic Fungus Lomentospora prolificans (Formerly Scedosporium prolificans).</title>
        <authorList>
            <person name="Luo R."/>
            <person name="Zimin A."/>
            <person name="Workman R."/>
            <person name="Fan Y."/>
            <person name="Pertea G."/>
            <person name="Grossman N."/>
            <person name="Wear M.P."/>
            <person name="Jia B."/>
            <person name="Miller H."/>
            <person name="Casadevall A."/>
            <person name="Timp W."/>
            <person name="Zhang S.X."/>
            <person name="Salzberg S.L."/>
        </authorList>
    </citation>
    <scope>NUCLEOTIDE SEQUENCE [LARGE SCALE GENOMIC DNA]</scope>
    <source>
        <strain evidence="2 3">JHH-5317</strain>
    </source>
</reference>
<dbReference type="InParanoid" id="A0A2N3NJI5"/>